<gene>
    <name evidence="1" type="ORF">ILEXP_LOCUS50646</name>
</gene>
<organism evidence="1 2">
    <name type="scientific">Ilex paraguariensis</name>
    <name type="common">yerba mate</name>
    <dbReference type="NCBI Taxonomy" id="185542"/>
    <lineage>
        <taxon>Eukaryota</taxon>
        <taxon>Viridiplantae</taxon>
        <taxon>Streptophyta</taxon>
        <taxon>Embryophyta</taxon>
        <taxon>Tracheophyta</taxon>
        <taxon>Spermatophyta</taxon>
        <taxon>Magnoliopsida</taxon>
        <taxon>eudicotyledons</taxon>
        <taxon>Gunneridae</taxon>
        <taxon>Pentapetalae</taxon>
        <taxon>asterids</taxon>
        <taxon>campanulids</taxon>
        <taxon>Aquifoliales</taxon>
        <taxon>Aquifoliaceae</taxon>
        <taxon>Ilex</taxon>
    </lineage>
</organism>
<proteinExistence type="predicted"/>
<dbReference type="Proteomes" id="UP001642360">
    <property type="component" value="Unassembled WGS sequence"/>
</dbReference>
<sequence>MPYCLSVSVLSSSPLPSLRPSRQPPPFLFSRVLVILGLGIESVHQWQGEVRFPSYLEILEGFYLLTIRIRIWIPHFCWHNVSISCIKPPFTPRSCFQRRCW</sequence>
<dbReference type="AlphaFoldDB" id="A0ABC8UI13"/>
<comment type="caution">
    <text evidence="1">The sequence shown here is derived from an EMBL/GenBank/DDBJ whole genome shotgun (WGS) entry which is preliminary data.</text>
</comment>
<keyword evidence="2" id="KW-1185">Reference proteome</keyword>
<name>A0ABC8UI13_9AQUA</name>
<reference evidence="1 2" key="1">
    <citation type="submission" date="2024-02" db="EMBL/GenBank/DDBJ databases">
        <authorList>
            <person name="Vignale AGUSTIN F."/>
            <person name="Sosa J E."/>
            <person name="Modenutti C."/>
        </authorList>
    </citation>
    <scope>NUCLEOTIDE SEQUENCE [LARGE SCALE GENOMIC DNA]</scope>
</reference>
<evidence type="ECO:0000313" key="1">
    <source>
        <dbReference type="EMBL" id="CAK9180627.1"/>
    </source>
</evidence>
<protein>
    <submittedName>
        <fullName evidence="1">Uncharacterized protein</fullName>
    </submittedName>
</protein>
<evidence type="ECO:0000313" key="2">
    <source>
        <dbReference type="Proteomes" id="UP001642360"/>
    </source>
</evidence>
<dbReference type="EMBL" id="CAUOFW020007792">
    <property type="protein sequence ID" value="CAK9180627.1"/>
    <property type="molecule type" value="Genomic_DNA"/>
</dbReference>
<accession>A0ABC8UI13</accession>